<dbReference type="InterPro" id="IPR002068">
    <property type="entry name" value="A-crystallin/Hsp20_dom"/>
</dbReference>
<dbReference type="PANTHER" id="PTHR33103">
    <property type="entry name" value="OS01G0153900 PROTEIN"/>
    <property type="match status" value="1"/>
</dbReference>
<keyword evidence="3" id="KW-0346">Stress response</keyword>
<dbReference type="InterPro" id="IPR007750">
    <property type="entry name" value="DUF674"/>
</dbReference>
<accession>A0AAN7GG38</accession>
<evidence type="ECO:0000256" key="2">
    <source>
        <dbReference type="ARBA" id="ARBA00022490"/>
    </source>
</evidence>
<keyword evidence="9" id="KW-1185">Reference proteome</keyword>
<dbReference type="PANTHER" id="PTHR33103:SF99">
    <property type="entry name" value="DUF674 FAMILY PROTEIN"/>
    <property type="match status" value="1"/>
</dbReference>
<comment type="subunit">
    <text evidence="4">Forms oligomeric structures.</text>
</comment>
<dbReference type="InterPro" id="IPR008978">
    <property type="entry name" value="HSP20-like_chaperone"/>
</dbReference>
<protein>
    <recommendedName>
        <fullName evidence="7">SHSP domain-containing protein</fullName>
    </recommendedName>
</protein>
<comment type="similarity">
    <text evidence="5 6">Belongs to the small heat shock protein (HSP20) family.</text>
</comment>
<evidence type="ECO:0000313" key="8">
    <source>
        <dbReference type="EMBL" id="KAK4606449.1"/>
    </source>
</evidence>
<gene>
    <name evidence="8" type="ORF">RGQ29_000609</name>
</gene>
<organism evidence="8 9">
    <name type="scientific">Quercus rubra</name>
    <name type="common">Northern red oak</name>
    <name type="synonym">Quercus borealis</name>
    <dbReference type="NCBI Taxonomy" id="3512"/>
    <lineage>
        <taxon>Eukaryota</taxon>
        <taxon>Viridiplantae</taxon>
        <taxon>Streptophyta</taxon>
        <taxon>Embryophyta</taxon>
        <taxon>Tracheophyta</taxon>
        <taxon>Spermatophyta</taxon>
        <taxon>Magnoliopsida</taxon>
        <taxon>eudicotyledons</taxon>
        <taxon>Gunneridae</taxon>
        <taxon>Pentapetalae</taxon>
        <taxon>rosids</taxon>
        <taxon>fabids</taxon>
        <taxon>Fagales</taxon>
        <taxon>Fagaceae</taxon>
        <taxon>Quercus</taxon>
    </lineage>
</organism>
<evidence type="ECO:0000256" key="3">
    <source>
        <dbReference type="ARBA" id="ARBA00023016"/>
    </source>
</evidence>
<evidence type="ECO:0000256" key="6">
    <source>
        <dbReference type="RuleBase" id="RU003616"/>
    </source>
</evidence>
<evidence type="ECO:0000256" key="4">
    <source>
        <dbReference type="ARBA" id="ARBA00038789"/>
    </source>
</evidence>
<dbReference type="CDD" id="cd06472">
    <property type="entry name" value="ACD_ScHsp26_like"/>
    <property type="match status" value="1"/>
</dbReference>
<comment type="subcellular location">
    <subcellularLocation>
        <location evidence="1">Cytoplasm</location>
    </subcellularLocation>
</comment>
<dbReference type="Pfam" id="PF05056">
    <property type="entry name" value="DUF674"/>
    <property type="match status" value="2"/>
</dbReference>
<evidence type="ECO:0000259" key="7">
    <source>
        <dbReference type="PROSITE" id="PS01031"/>
    </source>
</evidence>
<sequence length="356" mass="39684">MAKLSLKLLIDNNFNKVVFAEAGKEFVDFLFGYLQVPIGSITGLLSKHDLVGLGSLSRVYESIENLDPSFLQSKASKDSLLRPKPTFSSNTHTPQLLLNFVPPTPSTPSFAFSPPQSTPGFGFAQVPKAPSTEEKETGYVRDVVTYMVMDDLTVKPMSTISGVTLLTNLYIKDVSSLREKMVELDEKKGLELVTASFGSTTVLTDIFIGSKRSQSFLDSWDPVDGFFNSSIAYAPAIAIETYANLPNLRIDWKETPEAHVFKADLPGLVKEEVKVEVEEDKILQISGERSKEQEEKKDKWYRVERSSGKFLRRFRLPENIRTDQVKASMENGVLTVFVPIEGDVKKPEVKTIEISG</sequence>
<keyword evidence="2" id="KW-0963">Cytoplasm</keyword>
<dbReference type="EMBL" id="JAXUIC010000001">
    <property type="protein sequence ID" value="KAK4606449.1"/>
    <property type="molecule type" value="Genomic_DNA"/>
</dbReference>
<proteinExistence type="inferred from homology"/>
<evidence type="ECO:0000256" key="5">
    <source>
        <dbReference type="PROSITE-ProRule" id="PRU00285"/>
    </source>
</evidence>
<evidence type="ECO:0000256" key="1">
    <source>
        <dbReference type="ARBA" id="ARBA00004496"/>
    </source>
</evidence>
<name>A0AAN7GG38_QUERU</name>
<feature type="domain" description="SHSP" evidence="7">
    <location>
        <begin position="241"/>
        <end position="355"/>
    </location>
</feature>
<dbReference type="Proteomes" id="UP001324115">
    <property type="component" value="Unassembled WGS sequence"/>
</dbReference>
<dbReference type="SUPFAM" id="SSF49764">
    <property type="entry name" value="HSP20-like chaperones"/>
    <property type="match status" value="1"/>
</dbReference>
<dbReference type="FunFam" id="2.60.40.790:FF:000009">
    <property type="entry name" value="17.6 kDa class I heat shock protein-like"/>
    <property type="match status" value="1"/>
</dbReference>
<dbReference type="Pfam" id="PF00011">
    <property type="entry name" value="HSP20"/>
    <property type="match status" value="1"/>
</dbReference>
<comment type="caution">
    <text evidence="8">The sequence shown here is derived from an EMBL/GenBank/DDBJ whole genome shotgun (WGS) entry which is preliminary data.</text>
</comment>
<dbReference type="GO" id="GO:0005737">
    <property type="term" value="C:cytoplasm"/>
    <property type="evidence" value="ECO:0007669"/>
    <property type="project" value="UniProtKB-SubCell"/>
</dbReference>
<dbReference type="Gene3D" id="2.60.40.790">
    <property type="match status" value="1"/>
</dbReference>
<dbReference type="PROSITE" id="PS01031">
    <property type="entry name" value="SHSP"/>
    <property type="match status" value="1"/>
</dbReference>
<reference evidence="8 9" key="1">
    <citation type="journal article" date="2023" name="G3 (Bethesda)">
        <title>A haplotype-resolved chromosome-scale genome for Quercus rubra L. provides insights into the genetics of adaptive traits for red oak species.</title>
        <authorList>
            <person name="Kapoor B."/>
            <person name="Jenkins J."/>
            <person name="Schmutz J."/>
            <person name="Zhebentyayeva T."/>
            <person name="Kuelheim C."/>
            <person name="Coggeshall M."/>
            <person name="Heim C."/>
            <person name="Lasky J.R."/>
            <person name="Leites L."/>
            <person name="Islam-Faridi N."/>
            <person name="Romero-Severson J."/>
            <person name="DeLeo V.L."/>
            <person name="Lucas S.M."/>
            <person name="Lazic D."/>
            <person name="Gailing O."/>
            <person name="Carlson J."/>
            <person name="Staton M."/>
        </authorList>
    </citation>
    <scope>NUCLEOTIDE SEQUENCE [LARGE SCALE GENOMIC DNA]</scope>
    <source>
        <strain evidence="8">Pseudo-F2</strain>
    </source>
</reference>
<dbReference type="AlphaFoldDB" id="A0AAN7GG38"/>
<evidence type="ECO:0000313" key="9">
    <source>
        <dbReference type="Proteomes" id="UP001324115"/>
    </source>
</evidence>